<gene>
    <name evidence="2" type="ORF">CMV_005631</name>
</gene>
<evidence type="ECO:0000313" key="2">
    <source>
        <dbReference type="EMBL" id="KAF3970695.1"/>
    </source>
</evidence>
<keyword evidence="3" id="KW-1185">Reference proteome</keyword>
<protein>
    <submittedName>
        <fullName evidence="2">Uncharacterized protein</fullName>
    </submittedName>
</protein>
<dbReference type="EMBL" id="JRKL02000507">
    <property type="protein sequence ID" value="KAF3970695.1"/>
    <property type="molecule type" value="Genomic_DNA"/>
</dbReference>
<reference evidence="2" key="1">
    <citation type="submission" date="2020-03" db="EMBL/GenBank/DDBJ databases">
        <title>Castanea mollissima Vanexum genome sequencing.</title>
        <authorList>
            <person name="Staton M."/>
        </authorList>
    </citation>
    <scope>NUCLEOTIDE SEQUENCE</scope>
    <source>
        <tissue evidence="2">Leaf</tissue>
    </source>
</reference>
<comment type="caution">
    <text evidence="2">The sequence shown here is derived from an EMBL/GenBank/DDBJ whole genome shotgun (WGS) entry which is preliminary data.</text>
</comment>
<proteinExistence type="predicted"/>
<evidence type="ECO:0000313" key="3">
    <source>
        <dbReference type="Proteomes" id="UP000737018"/>
    </source>
</evidence>
<sequence length="128" mass="14546">MPQPPIFEKTHFHQPKPKSSTDPTDQRKTKNKQTNRPTPTTNPPQPTKPNQSTTTTAWSSQHHNHQLPICFSQHPPARLQNFPIIFSASRPHGLHNQNLEDQPLICSLLVKIGCKVFSGDEIFRLEKA</sequence>
<dbReference type="Proteomes" id="UP000737018">
    <property type="component" value="Unassembled WGS sequence"/>
</dbReference>
<accession>A0A8J4RJF0</accession>
<dbReference type="AlphaFoldDB" id="A0A8J4RJF0"/>
<feature type="region of interest" description="Disordered" evidence="1">
    <location>
        <begin position="1"/>
        <end position="68"/>
    </location>
</feature>
<organism evidence="2 3">
    <name type="scientific">Castanea mollissima</name>
    <name type="common">Chinese chestnut</name>
    <dbReference type="NCBI Taxonomy" id="60419"/>
    <lineage>
        <taxon>Eukaryota</taxon>
        <taxon>Viridiplantae</taxon>
        <taxon>Streptophyta</taxon>
        <taxon>Embryophyta</taxon>
        <taxon>Tracheophyta</taxon>
        <taxon>Spermatophyta</taxon>
        <taxon>Magnoliopsida</taxon>
        <taxon>eudicotyledons</taxon>
        <taxon>Gunneridae</taxon>
        <taxon>Pentapetalae</taxon>
        <taxon>rosids</taxon>
        <taxon>fabids</taxon>
        <taxon>Fagales</taxon>
        <taxon>Fagaceae</taxon>
        <taxon>Castanea</taxon>
    </lineage>
</organism>
<evidence type="ECO:0000256" key="1">
    <source>
        <dbReference type="SAM" id="MobiDB-lite"/>
    </source>
</evidence>
<name>A0A8J4RJF0_9ROSI</name>